<sequence length="42" mass="4894">MYGGEVQQYYPISTLKSGGLVEEQFIVRMARGKARIREDFRL</sequence>
<reference evidence="1 2" key="1">
    <citation type="submission" date="2012-04" db="EMBL/GenBank/DDBJ databases">
        <authorList>
            <person name="Genoscope - CEA"/>
        </authorList>
    </citation>
    <scope>NUCLEOTIDE SEQUENCE [LARGE SCALE GENOMIC DNA]</scope>
    <source>
        <strain evidence="1 2">9701</strain>
    </source>
</reference>
<gene>
    <name evidence="1" type="ORF">MICAK_2710010</name>
</gene>
<accession>I4IR69</accession>
<organism evidence="1 2">
    <name type="scientific">Microcystis aeruginosa PCC 9701</name>
    <dbReference type="NCBI Taxonomy" id="721123"/>
    <lineage>
        <taxon>Bacteria</taxon>
        <taxon>Bacillati</taxon>
        <taxon>Cyanobacteriota</taxon>
        <taxon>Cyanophyceae</taxon>
        <taxon>Oscillatoriophycideae</taxon>
        <taxon>Chroococcales</taxon>
        <taxon>Microcystaceae</taxon>
        <taxon>Microcystis</taxon>
    </lineage>
</organism>
<dbReference type="AlphaFoldDB" id="I4IR69"/>
<dbReference type="EMBL" id="CAIQ01000192">
    <property type="protein sequence ID" value="CCI36793.1"/>
    <property type="molecule type" value="Genomic_DNA"/>
</dbReference>
<dbReference type="HOGENOM" id="CLU_3254106_0_0_3"/>
<comment type="caution">
    <text evidence="1">The sequence shown here is derived from an EMBL/GenBank/DDBJ whole genome shotgun (WGS) entry which is preliminary data.</text>
</comment>
<name>I4IR69_MICAE</name>
<proteinExistence type="predicted"/>
<evidence type="ECO:0000313" key="2">
    <source>
        <dbReference type="Proteomes" id="UP000004047"/>
    </source>
</evidence>
<dbReference type="Proteomes" id="UP000004047">
    <property type="component" value="Unassembled WGS sequence"/>
</dbReference>
<evidence type="ECO:0000313" key="1">
    <source>
        <dbReference type="EMBL" id="CCI36793.1"/>
    </source>
</evidence>
<protein>
    <submittedName>
        <fullName evidence="1">Uncharacterized protein</fullName>
    </submittedName>
</protein>